<dbReference type="InterPro" id="IPR005565">
    <property type="entry name" value="Hemolysn_activator_HlyB_C"/>
</dbReference>
<evidence type="ECO:0000313" key="8">
    <source>
        <dbReference type="Proteomes" id="UP000745663"/>
    </source>
</evidence>
<keyword evidence="2" id="KW-0812">Transmembrane</keyword>
<dbReference type="PANTHER" id="PTHR34597">
    <property type="entry name" value="SLR1661 PROTEIN"/>
    <property type="match status" value="1"/>
</dbReference>
<comment type="caution">
    <text evidence="7">The sequence shown here is derived from an EMBL/GenBank/DDBJ whole genome shotgun (WGS) entry which is preliminary data.</text>
</comment>
<proteinExistence type="predicted"/>
<dbReference type="RefSeq" id="WP_203585739.1">
    <property type="nucleotide sequence ID" value="NZ_JACOPV010000026.1"/>
</dbReference>
<keyword evidence="4" id="KW-0732">Signal</keyword>
<dbReference type="Proteomes" id="UP000745663">
    <property type="component" value="Unassembled WGS sequence"/>
</dbReference>
<evidence type="ECO:0000256" key="2">
    <source>
        <dbReference type="ARBA" id="ARBA00022692"/>
    </source>
</evidence>
<dbReference type="Gene3D" id="3.10.20.310">
    <property type="entry name" value="membrane protein fhac"/>
    <property type="match status" value="1"/>
</dbReference>
<dbReference type="PANTHER" id="PTHR34597:SF6">
    <property type="entry name" value="BLR6126 PROTEIN"/>
    <property type="match status" value="1"/>
</dbReference>
<evidence type="ECO:0000256" key="1">
    <source>
        <dbReference type="ARBA" id="ARBA00022452"/>
    </source>
</evidence>
<feature type="domain" description="Polypeptide-transport-associated ShlB-type" evidence="6">
    <location>
        <begin position="71"/>
        <end position="145"/>
    </location>
</feature>
<evidence type="ECO:0000259" key="5">
    <source>
        <dbReference type="Pfam" id="PF03865"/>
    </source>
</evidence>
<sequence>MRPLTVAILSLCWASGSSAEPLPTYLISNEVERSLPAANLPIDSYRPASASLQVAVPTSQSLQLDRRTRIRLHKVRFTGGTVYPLSDLRENYEALVDRDVTLAELSEATQRLTRRYQEDGYLLSYAYLPPQDFADGRVQVVLVEGYIGDFELQGDIGPASTFLGEVATRLKAERPLTRKTLERYTTLMSHVPGITVQAQVAPGTADGANTLWVQAAHQAFSARLNVADGNREALQALLGVSSNALTSLAEQLSFSALFPPGDDHEHYYRLDYGQYLDSEGSRLNLSASQYRGDLSALLRLNNGRDLRQHRQSDRYSAGLSQTLTASPNEWLSVAGRLYVVNDQSHYQALDSALKTRSSTDMRAVAFEGDWRQSDSRRLRILSVGAYQGMDYFAADTNSDIDLDFLRLRLSGLQSDYFSANWQGVASAALYWSNDSLPDSERAVFGGQAFGRGYPSDQASGDKGWGAAYELNYSFRYSRDWLKWVQPYVVVDAARSWFNELQVRDSRLSSAALGLRFGDARSYNIAVEAAKPMSDIALDSLNRQPRFTLSFSYQL</sequence>
<dbReference type="InterPro" id="IPR013686">
    <property type="entry name" value="Polypept-transport_assoc_ShlB"/>
</dbReference>
<feature type="signal peptide" evidence="4">
    <location>
        <begin position="1"/>
        <end position="19"/>
    </location>
</feature>
<protein>
    <submittedName>
        <fullName evidence="7">ShlB/FhaC/HecB family hemolysin secretion/activation protein</fullName>
    </submittedName>
</protein>
<dbReference type="InterPro" id="IPR051544">
    <property type="entry name" value="TPS_OM_transporter"/>
</dbReference>
<evidence type="ECO:0000256" key="4">
    <source>
        <dbReference type="SAM" id="SignalP"/>
    </source>
</evidence>
<feature type="chain" id="PRO_5045795995" evidence="4">
    <location>
        <begin position="20"/>
        <end position="554"/>
    </location>
</feature>
<feature type="domain" description="Haemolysin activator HlyB C-terminal" evidence="5">
    <location>
        <begin position="232"/>
        <end position="516"/>
    </location>
</feature>
<gene>
    <name evidence="7" type="ORF">H8F21_28065</name>
</gene>
<dbReference type="Pfam" id="PF08479">
    <property type="entry name" value="POTRA_2"/>
    <property type="match status" value="1"/>
</dbReference>
<keyword evidence="8" id="KW-1185">Reference proteome</keyword>
<dbReference type="Pfam" id="PF03865">
    <property type="entry name" value="ShlB"/>
    <property type="match status" value="1"/>
</dbReference>
<reference evidence="7 8" key="1">
    <citation type="submission" date="2020-08" db="EMBL/GenBank/DDBJ databases">
        <title>Description of novel Pseudomonas species.</title>
        <authorList>
            <person name="Duman M."/>
            <person name="Mulet M."/>
            <person name="Altun S."/>
            <person name="Saticioglu I.B."/>
            <person name="Lalucat J."/>
            <person name="Garcia-Valdes E."/>
        </authorList>
    </citation>
    <scope>NUCLEOTIDE SEQUENCE [LARGE SCALE GENOMIC DNA]</scope>
    <source>
        <strain evidence="7 8">P66</strain>
    </source>
</reference>
<keyword evidence="1" id="KW-0472">Membrane</keyword>
<dbReference type="Gene3D" id="2.40.160.50">
    <property type="entry name" value="membrane protein fhac: a member of the omp85/tpsb transporter family"/>
    <property type="match status" value="1"/>
</dbReference>
<evidence type="ECO:0000313" key="7">
    <source>
        <dbReference type="EMBL" id="MBM5461418.1"/>
    </source>
</evidence>
<evidence type="ECO:0000259" key="6">
    <source>
        <dbReference type="Pfam" id="PF08479"/>
    </source>
</evidence>
<dbReference type="EMBL" id="JACOPV010000026">
    <property type="protein sequence ID" value="MBM5461418.1"/>
    <property type="molecule type" value="Genomic_DNA"/>
</dbReference>
<keyword evidence="1" id="KW-1134">Transmembrane beta strand</keyword>
<evidence type="ECO:0000256" key="3">
    <source>
        <dbReference type="ARBA" id="ARBA00023237"/>
    </source>
</evidence>
<keyword evidence="3" id="KW-0998">Cell outer membrane</keyword>
<organism evidence="7 8">
    <name type="scientific">Pseudomonas arcuscaelestis</name>
    <dbReference type="NCBI Taxonomy" id="2710591"/>
    <lineage>
        <taxon>Bacteria</taxon>
        <taxon>Pseudomonadati</taxon>
        <taxon>Pseudomonadota</taxon>
        <taxon>Gammaproteobacteria</taxon>
        <taxon>Pseudomonadales</taxon>
        <taxon>Pseudomonadaceae</taxon>
        <taxon>Pseudomonas</taxon>
    </lineage>
</organism>
<name>A0ABS2C6B5_9PSED</name>
<accession>A0ABS2C6B5</accession>